<dbReference type="EMBL" id="JARJLG010000034">
    <property type="protein sequence ID" value="KAJ7765817.1"/>
    <property type="molecule type" value="Genomic_DNA"/>
</dbReference>
<feature type="region of interest" description="Disordered" evidence="1">
    <location>
        <begin position="238"/>
        <end position="350"/>
    </location>
</feature>
<keyword evidence="3" id="KW-1185">Reference proteome</keyword>
<protein>
    <submittedName>
        <fullName evidence="2">Cell division control protein 14, SIN component-domain-containing protein</fullName>
    </submittedName>
</protein>
<dbReference type="Proteomes" id="UP001215280">
    <property type="component" value="Unassembled WGS sequence"/>
</dbReference>
<feature type="region of interest" description="Disordered" evidence="1">
    <location>
        <begin position="362"/>
        <end position="447"/>
    </location>
</feature>
<dbReference type="Pfam" id="PF08045">
    <property type="entry name" value="CDC14"/>
    <property type="match status" value="2"/>
</dbReference>
<comment type="caution">
    <text evidence="2">The sequence shown here is derived from an EMBL/GenBank/DDBJ whole genome shotgun (WGS) entry which is preliminary data.</text>
</comment>
<feature type="compositionally biased region" description="Low complexity" evidence="1">
    <location>
        <begin position="324"/>
        <end position="338"/>
    </location>
</feature>
<evidence type="ECO:0000313" key="2">
    <source>
        <dbReference type="EMBL" id="KAJ7765817.1"/>
    </source>
</evidence>
<sequence>MDGGLQSLRTALEDALDDLSSPRTAGHVKTQALRSLEKILAAACVPKSATDVLDHFLPLQYTFECNVSSRILSWIASATITLEQHTNKGTIEPETTEVGTLSSQLALALSILQGVCLIHLPTKTYLGKRSALEVLLDLFLVSRHLSESSSPFASASDSPVKSTPSQGQCAPPPLASLILDTLLCVLVDASPALRVFEAAHGVHAVVKILKRAGTPREVRMKCLEFLYFYLLDETTPSTPLPITTPTTPAPTAPSTPMHAPTGKKKLAFPNGGTPARPLSRYGSSTYSLTSSSFDSTSSSESRSTSGSSASSFSSTSSVAGTTPSIAGTASSSRAGSTSPKKQRRTQTPRLLMLRRELEFVPLSPGPKKAGVAGADGTPLKRARGVGGGGGVARTRSMLVVQSDEERGVTQSDEDDNEGCGREGDELEGIRKNEKHRDGHGGADARTTEEKKLLLGTMLGNVEALVEGVRKAGIWGLG</sequence>
<dbReference type="InterPro" id="IPR012535">
    <property type="entry name" value="Cell_div_Cdc14"/>
</dbReference>
<dbReference type="PANTHER" id="PTHR34065:SF1">
    <property type="entry name" value="CELL DIVISION CONTROL PROTEIN 14"/>
    <property type="match status" value="1"/>
</dbReference>
<gene>
    <name evidence="2" type="ORF">DFH07DRAFT_809888</name>
</gene>
<feature type="compositionally biased region" description="Low complexity" evidence="1">
    <location>
        <begin position="149"/>
        <end position="159"/>
    </location>
</feature>
<evidence type="ECO:0000313" key="3">
    <source>
        <dbReference type="Proteomes" id="UP001215280"/>
    </source>
</evidence>
<keyword evidence="2" id="KW-0131">Cell cycle</keyword>
<evidence type="ECO:0000256" key="1">
    <source>
        <dbReference type="SAM" id="MobiDB-lite"/>
    </source>
</evidence>
<reference evidence="2" key="1">
    <citation type="submission" date="2023-03" db="EMBL/GenBank/DDBJ databases">
        <title>Massive genome expansion in bonnet fungi (Mycena s.s.) driven by repeated elements and novel gene families across ecological guilds.</title>
        <authorList>
            <consortium name="Lawrence Berkeley National Laboratory"/>
            <person name="Harder C.B."/>
            <person name="Miyauchi S."/>
            <person name="Viragh M."/>
            <person name="Kuo A."/>
            <person name="Thoen E."/>
            <person name="Andreopoulos B."/>
            <person name="Lu D."/>
            <person name="Skrede I."/>
            <person name="Drula E."/>
            <person name="Henrissat B."/>
            <person name="Morin E."/>
            <person name="Kohler A."/>
            <person name="Barry K."/>
            <person name="LaButti K."/>
            <person name="Morin E."/>
            <person name="Salamov A."/>
            <person name="Lipzen A."/>
            <person name="Mereny Z."/>
            <person name="Hegedus B."/>
            <person name="Baldrian P."/>
            <person name="Stursova M."/>
            <person name="Weitz H."/>
            <person name="Taylor A."/>
            <person name="Grigoriev I.V."/>
            <person name="Nagy L.G."/>
            <person name="Martin F."/>
            <person name="Kauserud H."/>
        </authorList>
    </citation>
    <scope>NUCLEOTIDE SEQUENCE</scope>
    <source>
        <strain evidence="2">CBHHK188m</strain>
    </source>
</reference>
<keyword evidence="2" id="KW-0132">Cell division</keyword>
<dbReference type="AlphaFoldDB" id="A0AAD7JIX2"/>
<name>A0AAD7JIX2_9AGAR</name>
<organism evidence="2 3">
    <name type="scientific">Mycena maculata</name>
    <dbReference type="NCBI Taxonomy" id="230809"/>
    <lineage>
        <taxon>Eukaryota</taxon>
        <taxon>Fungi</taxon>
        <taxon>Dikarya</taxon>
        <taxon>Basidiomycota</taxon>
        <taxon>Agaricomycotina</taxon>
        <taxon>Agaricomycetes</taxon>
        <taxon>Agaricomycetidae</taxon>
        <taxon>Agaricales</taxon>
        <taxon>Marasmiineae</taxon>
        <taxon>Mycenaceae</taxon>
        <taxon>Mycena</taxon>
    </lineage>
</organism>
<proteinExistence type="predicted"/>
<dbReference type="PANTHER" id="PTHR34065">
    <property type="entry name" value="CELL DIVISION CONTROL PROTEIN 14"/>
    <property type="match status" value="1"/>
</dbReference>
<feature type="region of interest" description="Disordered" evidence="1">
    <location>
        <begin position="149"/>
        <end position="168"/>
    </location>
</feature>
<feature type="compositionally biased region" description="Basic and acidic residues" evidence="1">
    <location>
        <begin position="418"/>
        <end position="447"/>
    </location>
</feature>
<accession>A0AAD7JIX2</accession>
<dbReference type="GO" id="GO:0051301">
    <property type="term" value="P:cell division"/>
    <property type="evidence" value="ECO:0007669"/>
    <property type="project" value="UniProtKB-KW"/>
</dbReference>
<feature type="compositionally biased region" description="Low complexity" evidence="1">
    <location>
        <begin position="278"/>
        <end position="317"/>
    </location>
</feature>